<dbReference type="AlphaFoldDB" id="A0A2Z4UCQ4"/>
<keyword evidence="2" id="KW-0413">Isomerase</keyword>
<dbReference type="Proteomes" id="UP000250003">
    <property type="component" value="Chromosome"/>
</dbReference>
<feature type="domain" description="Xylose isomerase-like TIM barrel" evidence="1">
    <location>
        <begin position="19"/>
        <end position="238"/>
    </location>
</feature>
<dbReference type="KEGG" id="blau:DQQ01_12330"/>
<organism evidence="2 3">
    <name type="scientific">Blautia argi</name>
    <dbReference type="NCBI Taxonomy" id="1912897"/>
    <lineage>
        <taxon>Bacteria</taxon>
        <taxon>Bacillati</taxon>
        <taxon>Bacillota</taxon>
        <taxon>Clostridia</taxon>
        <taxon>Lachnospirales</taxon>
        <taxon>Lachnospiraceae</taxon>
        <taxon>Blautia</taxon>
    </lineage>
</organism>
<dbReference type="Pfam" id="PF01261">
    <property type="entry name" value="AP_endonuc_2"/>
    <property type="match status" value="1"/>
</dbReference>
<dbReference type="InterPro" id="IPR013022">
    <property type="entry name" value="Xyl_isomerase-like_TIM-brl"/>
</dbReference>
<keyword evidence="3" id="KW-1185">Reference proteome</keyword>
<reference evidence="3" key="1">
    <citation type="submission" date="2018-06" db="EMBL/GenBank/DDBJ databases">
        <title>Description of Blautia argi sp. nov., a new anaerobic isolated from dog feces.</title>
        <authorList>
            <person name="Chang Y.-H."/>
            <person name="Paek J."/>
            <person name="Shin Y."/>
        </authorList>
    </citation>
    <scope>NUCLEOTIDE SEQUENCE [LARGE SCALE GENOMIC DNA]</scope>
    <source>
        <strain evidence="3">KCTC 15426</strain>
    </source>
</reference>
<dbReference type="InterPro" id="IPR036237">
    <property type="entry name" value="Xyl_isomerase-like_sf"/>
</dbReference>
<dbReference type="SUPFAM" id="SSF51658">
    <property type="entry name" value="Xylose isomerase-like"/>
    <property type="match status" value="1"/>
</dbReference>
<dbReference type="PANTHER" id="PTHR12110">
    <property type="entry name" value="HYDROXYPYRUVATE ISOMERASE"/>
    <property type="match status" value="1"/>
</dbReference>
<gene>
    <name evidence="2" type="ORF">DQQ01_12330</name>
</gene>
<dbReference type="GO" id="GO:0016853">
    <property type="term" value="F:isomerase activity"/>
    <property type="evidence" value="ECO:0007669"/>
    <property type="project" value="UniProtKB-KW"/>
</dbReference>
<name>A0A2Z4UCQ4_9FIRM</name>
<dbReference type="PANTHER" id="PTHR12110:SF41">
    <property type="entry name" value="INOSOSE DEHYDRATASE"/>
    <property type="match status" value="1"/>
</dbReference>
<evidence type="ECO:0000313" key="2">
    <source>
        <dbReference type="EMBL" id="AWY98802.1"/>
    </source>
</evidence>
<proteinExistence type="predicted"/>
<evidence type="ECO:0000259" key="1">
    <source>
        <dbReference type="Pfam" id="PF01261"/>
    </source>
</evidence>
<protein>
    <submittedName>
        <fullName evidence="2">Sugar phosphate isomerase/epimerase</fullName>
    </submittedName>
</protein>
<accession>A0A2Z4UCQ4</accession>
<dbReference type="RefSeq" id="WP_111920288.1">
    <property type="nucleotide sequence ID" value="NZ_CP030280.1"/>
</dbReference>
<sequence length="280" mass="32382">MEISGFADEIAEDLKTQIEVIKKLGISHIEMRGVNGKPLVEHSLEEVKEVKRQLDENQIKLSSIGSPIGKILITEDFEEHFELYKKTVEIAKIMETPYIRMFSFFIPEGEEPEKYKSQVFERLQKFADYARDHQVVLLHENEKEIYGDNAKRCLEIMQEFYGEHFKAVFDFANFVQCNQDTREAYQLLKPYISYIHIKDAKAESGIVVPAGYGDGNVEEILKSLLEEGYEGFLSLEPHLTDFTGFGTLEQNGELEQRKMSGEEAYTTAYRALKEILNKWL</sequence>
<dbReference type="Gene3D" id="3.20.20.150">
    <property type="entry name" value="Divalent-metal-dependent TIM barrel enzymes"/>
    <property type="match status" value="1"/>
</dbReference>
<evidence type="ECO:0000313" key="3">
    <source>
        <dbReference type="Proteomes" id="UP000250003"/>
    </source>
</evidence>
<dbReference type="InterPro" id="IPR050312">
    <property type="entry name" value="IolE/XylAMocC-like"/>
</dbReference>
<dbReference type="OrthoDB" id="9815124at2"/>
<dbReference type="EMBL" id="CP030280">
    <property type="protein sequence ID" value="AWY98802.1"/>
    <property type="molecule type" value="Genomic_DNA"/>
</dbReference>